<protein>
    <recommendedName>
        <fullName evidence="1">RNase H type-1 domain-containing protein</fullName>
    </recommendedName>
</protein>
<dbReference type="Pfam" id="PF00075">
    <property type="entry name" value="RNase_H"/>
    <property type="match status" value="1"/>
</dbReference>
<dbReference type="GO" id="GO:0003676">
    <property type="term" value="F:nucleic acid binding"/>
    <property type="evidence" value="ECO:0007669"/>
    <property type="project" value="InterPro"/>
</dbReference>
<dbReference type="InterPro" id="IPR036397">
    <property type="entry name" value="RNaseH_sf"/>
</dbReference>
<dbReference type="SUPFAM" id="SSF53098">
    <property type="entry name" value="Ribonuclease H-like"/>
    <property type="match status" value="1"/>
</dbReference>
<dbReference type="InterPro" id="IPR012337">
    <property type="entry name" value="RNaseH-like_sf"/>
</dbReference>
<dbReference type="Proteomes" id="UP000499080">
    <property type="component" value="Unassembled WGS sequence"/>
</dbReference>
<dbReference type="EMBL" id="BGPR01007875">
    <property type="protein sequence ID" value="GBN30159.1"/>
    <property type="molecule type" value="Genomic_DNA"/>
</dbReference>
<evidence type="ECO:0000313" key="3">
    <source>
        <dbReference type="Proteomes" id="UP000499080"/>
    </source>
</evidence>
<evidence type="ECO:0000259" key="1">
    <source>
        <dbReference type="Pfam" id="PF00075"/>
    </source>
</evidence>
<keyword evidence="3" id="KW-1185">Reference proteome</keyword>
<proteinExistence type="predicted"/>
<dbReference type="AlphaFoldDB" id="A0A4Y2MUG5"/>
<accession>A0A4Y2MUG5</accession>
<sequence length="275" mass="32022">MEDFFIRNLEYLLTDLKPGVGAAFCVLENNIVSYEGSTELRDNNSIYQAELIAQFKAVEYSRVNYINEDITIFVDNKASILASINPKARNETARTIFTNLLEAQNIYLSWIKAHLNYFGNEQADYFAKQAIETSSNVSALMYPIPHLKRVLPKDLLTKWQNIWTDGDRGRSTYVIAPKVSFKSLHWNRKEILFFTNHRPFKIYFLHFKLAPSLFCSCGEIGYATSCIFTLSWDTKTPAIQLEDQWIKHVANNQLSRKKIKLIIKHIHEYEFLFKN</sequence>
<dbReference type="InterPro" id="IPR002156">
    <property type="entry name" value="RNaseH_domain"/>
</dbReference>
<dbReference type="Gene3D" id="3.30.420.10">
    <property type="entry name" value="Ribonuclease H-like superfamily/Ribonuclease H"/>
    <property type="match status" value="1"/>
</dbReference>
<evidence type="ECO:0000313" key="2">
    <source>
        <dbReference type="EMBL" id="GBN30159.1"/>
    </source>
</evidence>
<reference evidence="2 3" key="1">
    <citation type="journal article" date="2019" name="Sci. Rep.">
        <title>Orb-weaving spider Araneus ventricosus genome elucidates the spidroin gene catalogue.</title>
        <authorList>
            <person name="Kono N."/>
            <person name="Nakamura H."/>
            <person name="Ohtoshi R."/>
            <person name="Moran D.A.P."/>
            <person name="Shinohara A."/>
            <person name="Yoshida Y."/>
            <person name="Fujiwara M."/>
            <person name="Mori M."/>
            <person name="Tomita M."/>
            <person name="Arakawa K."/>
        </authorList>
    </citation>
    <scope>NUCLEOTIDE SEQUENCE [LARGE SCALE GENOMIC DNA]</scope>
</reference>
<gene>
    <name evidence="2" type="ORF">AVEN_30370_1</name>
</gene>
<dbReference type="GO" id="GO:0004523">
    <property type="term" value="F:RNA-DNA hybrid ribonuclease activity"/>
    <property type="evidence" value="ECO:0007669"/>
    <property type="project" value="InterPro"/>
</dbReference>
<feature type="domain" description="RNase H type-1" evidence="1">
    <location>
        <begin position="18"/>
        <end position="131"/>
    </location>
</feature>
<dbReference type="OrthoDB" id="6437659at2759"/>
<dbReference type="CDD" id="cd09276">
    <property type="entry name" value="Rnase_HI_RT_non_LTR"/>
    <property type="match status" value="1"/>
</dbReference>
<name>A0A4Y2MUG5_ARAVE</name>
<organism evidence="2 3">
    <name type="scientific">Araneus ventricosus</name>
    <name type="common">Orbweaver spider</name>
    <name type="synonym">Epeira ventricosa</name>
    <dbReference type="NCBI Taxonomy" id="182803"/>
    <lineage>
        <taxon>Eukaryota</taxon>
        <taxon>Metazoa</taxon>
        <taxon>Ecdysozoa</taxon>
        <taxon>Arthropoda</taxon>
        <taxon>Chelicerata</taxon>
        <taxon>Arachnida</taxon>
        <taxon>Araneae</taxon>
        <taxon>Araneomorphae</taxon>
        <taxon>Entelegynae</taxon>
        <taxon>Araneoidea</taxon>
        <taxon>Araneidae</taxon>
        <taxon>Araneus</taxon>
    </lineage>
</organism>
<comment type="caution">
    <text evidence="2">The sequence shown here is derived from an EMBL/GenBank/DDBJ whole genome shotgun (WGS) entry which is preliminary data.</text>
</comment>